<evidence type="ECO:0008006" key="4">
    <source>
        <dbReference type="Google" id="ProtNLM"/>
    </source>
</evidence>
<name>A0A1H6F4V5_9ACTN</name>
<proteinExistence type="predicted"/>
<accession>A0A1H6F4V5</accession>
<protein>
    <recommendedName>
        <fullName evidence="4">Peptidase inhibitor family I36</fullName>
    </recommendedName>
</protein>
<dbReference type="EMBL" id="FNVT01000063">
    <property type="protein sequence ID" value="SEH04126.1"/>
    <property type="molecule type" value="Genomic_DNA"/>
</dbReference>
<reference evidence="2 3" key="1">
    <citation type="submission" date="2016-10" db="EMBL/GenBank/DDBJ databases">
        <authorList>
            <person name="de Groot N.N."/>
        </authorList>
    </citation>
    <scope>NUCLEOTIDE SEQUENCE [LARGE SCALE GENOMIC DNA]</scope>
    <source>
        <strain evidence="2 3">CGMCC 4.7037</strain>
    </source>
</reference>
<dbReference type="RefSeq" id="WP_103965006.1">
    <property type="nucleotide sequence ID" value="NZ_FNVT01000063.1"/>
</dbReference>
<evidence type="ECO:0000256" key="1">
    <source>
        <dbReference type="SAM" id="SignalP"/>
    </source>
</evidence>
<sequence length="179" mass="19498">MRIQGKIALLALSGLAVPGLIAPAAHADPTPQPHAELVPAWDNPGPQGDTTYEGGSPAATGNAAAAPWRCLLYVSDPSFKKYNGRWHVEGVGRQSCTGAGYSPQGPRLTLQRYLGLGVWKNVVRTTIAWSHGGYAEMRKAWDCTRSGSEEYRWVVDGFAKGVPRVRRHAYSLHYLRVIC</sequence>
<evidence type="ECO:0000313" key="2">
    <source>
        <dbReference type="EMBL" id="SEH04126.1"/>
    </source>
</evidence>
<evidence type="ECO:0000313" key="3">
    <source>
        <dbReference type="Proteomes" id="UP000236732"/>
    </source>
</evidence>
<keyword evidence="1" id="KW-0732">Signal</keyword>
<feature type="chain" id="PRO_5009297729" description="Peptidase inhibitor family I36" evidence="1">
    <location>
        <begin position="28"/>
        <end position="179"/>
    </location>
</feature>
<gene>
    <name evidence="2" type="ORF">SAMN05444920_1634</name>
</gene>
<feature type="signal peptide" evidence="1">
    <location>
        <begin position="1"/>
        <end position="27"/>
    </location>
</feature>
<organism evidence="2 3">
    <name type="scientific">Nonomuraea solani</name>
    <dbReference type="NCBI Taxonomy" id="1144553"/>
    <lineage>
        <taxon>Bacteria</taxon>
        <taxon>Bacillati</taxon>
        <taxon>Actinomycetota</taxon>
        <taxon>Actinomycetes</taxon>
        <taxon>Streptosporangiales</taxon>
        <taxon>Streptosporangiaceae</taxon>
        <taxon>Nonomuraea</taxon>
    </lineage>
</organism>
<keyword evidence="3" id="KW-1185">Reference proteome</keyword>
<dbReference type="Proteomes" id="UP000236732">
    <property type="component" value="Unassembled WGS sequence"/>
</dbReference>
<dbReference type="AlphaFoldDB" id="A0A1H6F4V5"/>
<dbReference type="OrthoDB" id="9823736at2"/>